<comment type="caution">
    <text evidence="1">The sequence shown here is derived from an EMBL/GenBank/DDBJ whole genome shotgun (WGS) entry which is preliminary data.</text>
</comment>
<name>A0ACC2DJ96_DIPCM</name>
<gene>
    <name evidence="1" type="ORF">O6H91_06G135300</name>
</gene>
<proteinExistence type="predicted"/>
<organism evidence="1 2">
    <name type="scientific">Diphasiastrum complanatum</name>
    <name type="common">Issler's clubmoss</name>
    <name type="synonym">Lycopodium complanatum</name>
    <dbReference type="NCBI Taxonomy" id="34168"/>
    <lineage>
        <taxon>Eukaryota</taxon>
        <taxon>Viridiplantae</taxon>
        <taxon>Streptophyta</taxon>
        <taxon>Embryophyta</taxon>
        <taxon>Tracheophyta</taxon>
        <taxon>Lycopodiopsida</taxon>
        <taxon>Lycopodiales</taxon>
        <taxon>Lycopodiaceae</taxon>
        <taxon>Lycopodioideae</taxon>
        <taxon>Diphasiastrum</taxon>
    </lineage>
</organism>
<dbReference type="Proteomes" id="UP001162992">
    <property type="component" value="Chromosome 6"/>
</dbReference>
<keyword evidence="2" id="KW-1185">Reference proteome</keyword>
<protein>
    <submittedName>
        <fullName evidence="1">Uncharacterized protein</fullName>
    </submittedName>
</protein>
<reference evidence="2" key="1">
    <citation type="journal article" date="2024" name="Proc. Natl. Acad. Sci. U.S.A.">
        <title>Extraordinary preservation of gene collinearity over three hundred million years revealed in homosporous lycophytes.</title>
        <authorList>
            <person name="Li C."/>
            <person name="Wickell D."/>
            <person name="Kuo L.Y."/>
            <person name="Chen X."/>
            <person name="Nie B."/>
            <person name="Liao X."/>
            <person name="Peng D."/>
            <person name="Ji J."/>
            <person name="Jenkins J."/>
            <person name="Williams M."/>
            <person name="Shu S."/>
            <person name="Plott C."/>
            <person name="Barry K."/>
            <person name="Rajasekar S."/>
            <person name="Grimwood J."/>
            <person name="Han X."/>
            <person name="Sun S."/>
            <person name="Hou Z."/>
            <person name="He W."/>
            <person name="Dai G."/>
            <person name="Sun C."/>
            <person name="Schmutz J."/>
            <person name="Leebens-Mack J.H."/>
            <person name="Li F.W."/>
            <person name="Wang L."/>
        </authorList>
    </citation>
    <scope>NUCLEOTIDE SEQUENCE [LARGE SCALE GENOMIC DNA]</scope>
    <source>
        <strain evidence="2">cv. PW_Plant_1</strain>
    </source>
</reference>
<accession>A0ACC2DJ96</accession>
<evidence type="ECO:0000313" key="1">
    <source>
        <dbReference type="EMBL" id="KAJ7554329.1"/>
    </source>
</evidence>
<evidence type="ECO:0000313" key="2">
    <source>
        <dbReference type="Proteomes" id="UP001162992"/>
    </source>
</evidence>
<dbReference type="EMBL" id="CM055097">
    <property type="protein sequence ID" value="KAJ7554329.1"/>
    <property type="molecule type" value="Genomic_DNA"/>
</dbReference>
<sequence length="541" mass="60397">MPRVVALDCEKKAGRGVMEILNAVEGCSDKRLRTKCKQALYVIDRTLALYKFEEVAFSFNGGKDSTVLLHLLRAACVAGEAKRTIHIGAEESTCLELGKSIRTIYFESPSAFPEIDSFTYETARVYNLEMEILRQDFKSGLSALFKTKPIKAVFLGTRIGDPNAVGQEQFAPSSAGWPPFMRVNPILNWSYRDVWEFLLVCKVPYCKLYDQGYTSIGSVHDTLPNEALSVESHFEQDKSAHNDTASGVAPLKETYRPAYLLRDGRLERAGRLKREKNCKNEVSSNGVLDLHARTEPLFSASVLVVGDEILRGEVEDQSGVLLSKELRAIGWSIRHRAILANDIDSISEEVEQRSNNSDIRCHLGRCSKELWSSFDEEFEEFLRDQVGGHCPGDQNQMAKLPEGITELLHHQELLFPVIKCHNVFILPGPTIKEVELQWKCLLEWSKTSNVFGVHQPFTLIKLRTSVPEVEIAGPLAKLSLDFPDLSIGCYRESAQALEDPLSTKTGKLIISILGKNPTRVKAAVCALNFDVAEGVFCVEEG</sequence>